<dbReference type="Proteomes" id="UP000286137">
    <property type="component" value="Unassembled WGS sequence"/>
</dbReference>
<comment type="caution">
    <text evidence="1">The sequence shown here is derived from an EMBL/GenBank/DDBJ whole genome shotgun (WGS) entry which is preliminary data.</text>
</comment>
<gene>
    <name evidence="1" type="ORF">DWY88_18420</name>
</gene>
<reference evidence="1 2" key="1">
    <citation type="submission" date="2018-08" db="EMBL/GenBank/DDBJ databases">
        <title>A genome reference for cultivated species of the human gut microbiota.</title>
        <authorList>
            <person name="Zou Y."/>
            <person name="Xue W."/>
            <person name="Luo G."/>
        </authorList>
    </citation>
    <scope>NUCLEOTIDE SEQUENCE [LARGE SCALE GENOMIC DNA]</scope>
    <source>
        <strain evidence="1 2">AF27-4BH</strain>
    </source>
</reference>
<organism evidence="1 2">
    <name type="scientific">Mediterraneibacter gnavus</name>
    <name type="common">Ruminococcus gnavus</name>
    <dbReference type="NCBI Taxonomy" id="33038"/>
    <lineage>
        <taxon>Bacteria</taxon>
        <taxon>Bacillati</taxon>
        <taxon>Bacillota</taxon>
        <taxon>Clostridia</taxon>
        <taxon>Lachnospirales</taxon>
        <taxon>Lachnospiraceae</taxon>
        <taxon>Mediterraneibacter</taxon>
    </lineage>
</organism>
<dbReference type="RefSeq" id="WP_118014590.1">
    <property type="nucleotide sequence ID" value="NZ_QRTJ01000089.1"/>
</dbReference>
<name>A0A412BM41_MEDGN</name>
<sequence length="93" mass="10938">MGKWRRMKIVAYFRNGTERVEEFAKMDDFKESLDCYYYSLKNGNTFSMGGIDETVETELESFIAYNRDGSVYCRSEEMKTSLGFQKIMDIFTS</sequence>
<dbReference type="EMBL" id="QRTJ01000089">
    <property type="protein sequence ID" value="RGQ56971.1"/>
    <property type="molecule type" value="Genomic_DNA"/>
</dbReference>
<accession>A0A412BM41</accession>
<protein>
    <submittedName>
        <fullName evidence="1">Uncharacterized protein</fullName>
    </submittedName>
</protein>
<dbReference type="AlphaFoldDB" id="A0A412BM41"/>
<evidence type="ECO:0000313" key="2">
    <source>
        <dbReference type="Proteomes" id="UP000286137"/>
    </source>
</evidence>
<proteinExistence type="predicted"/>
<evidence type="ECO:0000313" key="1">
    <source>
        <dbReference type="EMBL" id="RGQ56971.1"/>
    </source>
</evidence>